<protein>
    <submittedName>
        <fullName evidence="5">AAA family ATPase</fullName>
    </submittedName>
</protein>
<dbReference type="SUPFAM" id="SSF55073">
    <property type="entry name" value="Nucleotide cyclase"/>
    <property type="match status" value="1"/>
</dbReference>
<dbReference type="Pfam" id="PF13191">
    <property type="entry name" value="AAA_16"/>
    <property type="match status" value="1"/>
</dbReference>
<dbReference type="InterPro" id="IPR011990">
    <property type="entry name" value="TPR-like_helical_dom_sf"/>
</dbReference>
<dbReference type="Gene3D" id="3.30.70.1230">
    <property type="entry name" value="Nucleotide cyclase"/>
    <property type="match status" value="1"/>
</dbReference>
<evidence type="ECO:0000259" key="4">
    <source>
        <dbReference type="PROSITE" id="PS50125"/>
    </source>
</evidence>
<evidence type="ECO:0000313" key="6">
    <source>
        <dbReference type="Proteomes" id="UP001321014"/>
    </source>
</evidence>
<keyword evidence="1" id="KW-0547">Nucleotide-binding</keyword>
<dbReference type="RefSeq" id="WP_263388504.1">
    <property type="nucleotide sequence ID" value="NZ_JAOVQN010000011.1"/>
</dbReference>
<dbReference type="InterPro" id="IPR013761">
    <property type="entry name" value="SAM/pointed_sf"/>
</dbReference>
<sequence>MSIAEWLEELGLDRYVAVFEENAIDMETLPELTDADLTLIGVLLGHRKKILKAISKSGPVSAVAMPAPADTVTGQRRQVTVLFADLTGYTRLSARLDPEETHRLLNSYFAAADAIIESYGGRVDKHIGDCVMAVFGAPVAHSDDPERALRAASEIHDAMRDLTARLSVDLSAHIGIASGQVVASRTGSEHHVEYTVTGDTVNLASRLDDMAGPEQTLVSEAVYRVVSRIADFSPCGEASVQGLDAAVPIWAFECFREAALTDQAAVFVGRTAELRQLASIAESVRAERSGHIVLLRGEAGIGKTRLTGEFIGIAGSQGFAAHRVHIVDFGAARGPRVLHDLVSTLLDLPLRAETAERNAAVCRLLADGIVAEGNAVFLNDLLNLPQPDHLQRGYAMMQSEERLAGIGATLGALVAALAAATPRLIVIEDIHWAEPATLDVLSGLAADLPDVSAVLLLTSRVEGWTLSHDFAAPFRGCPITTIELQPLRETEALRLAETLAEGISLDLGRLIERADGNPLFLEQMMRNLSDDRSTELPDTIHGLVLARIDRLPVSDREAIMAASVLGNRFDLPALRDLTGKPAYDCETLIQHRLVRIEGEEHVFAHSLIREGVHASILRDRRHELHLVAAEHYRDRNLMLHAQHLDRAGAPGAAAAALAAARDQAARVRYETALQLATRGSEIASGPELYDLQMLLGDLSRRLGKTDRMIEAYRAANAATDDGAERCRALIGVAEAQRVAEAYDDVLDTLSNALREADDAPLLSERARICQLQAGVHFVRGDTAAGLAENRRSLDLARQAGSRELEAQAQGNLGDAEFAAAQMISAHARFDECVSLGREHGLDDAIAANLAMRGQTLLYLCRTGEALADCEEALQLARSHFNPRAEVVALLVGIYTLELFDFAATRDWALTSIDAARRIGSVNFENIGREYLGRATALEGDHAKAERLVASAVEVFRQSESSMRFLGGRALGSLALVTRDGDRRREFLAEGEELIAQGVGAHNLLWFYRDAIEVSLDLGDWDEADRYAEQLEKNTSGEPLPWSRFFCERGRALARNGCGEDVKARLQAIRAEALAIGFTHAVARIDAAL</sequence>
<feature type="domain" description="SAM" evidence="3">
    <location>
        <begin position="1"/>
        <end position="54"/>
    </location>
</feature>
<dbReference type="PANTHER" id="PTHR16305:SF28">
    <property type="entry name" value="GUANYLATE CYCLASE DOMAIN-CONTAINING PROTEIN"/>
    <property type="match status" value="1"/>
</dbReference>
<dbReference type="InterPro" id="IPR029787">
    <property type="entry name" value="Nucleotide_cyclase"/>
</dbReference>
<dbReference type="Proteomes" id="UP001321014">
    <property type="component" value="Unassembled WGS sequence"/>
</dbReference>
<dbReference type="InterPro" id="IPR027417">
    <property type="entry name" value="P-loop_NTPase"/>
</dbReference>
<dbReference type="PANTHER" id="PTHR16305">
    <property type="entry name" value="TESTICULAR SOLUBLE ADENYLYL CYCLASE"/>
    <property type="match status" value="1"/>
</dbReference>
<dbReference type="PROSITE" id="PS50125">
    <property type="entry name" value="GUANYLATE_CYCLASE_2"/>
    <property type="match status" value="1"/>
</dbReference>
<dbReference type="EMBL" id="JAOVQN010000011">
    <property type="protein sequence ID" value="MCU9838460.1"/>
    <property type="molecule type" value="Genomic_DNA"/>
</dbReference>
<accession>A0ABT2WRC2</accession>
<dbReference type="SUPFAM" id="SSF48452">
    <property type="entry name" value="TPR-like"/>
    <property type="match status" value="1"/>
</dbReference>
<evidence type="ECO:0000313" key="5">
    <source>
        <dbReference type="EMBL" id="MCU9838460.1"/>
    </source>
</evidence>
<dbReference type="Gene3D" id="1.25.40.10">
    <property type="entry name" value="Tetratricopeptide repeat domain"/>
    <property type="match status" value="1"/>
</dbReference>
<gene>
    <name evidence="5" type="ORF">OEZ49_11840</name>
</gene>
<dbReference type="SMART" id="SM00044">
    <property type="entry name" value="CYCc"/>
    <property type="match status" value="1"/>
</dbReference>
<organism evidence="5 6">
    <name type="scientific">Ruegeria marisflavi</name>
    <dbReference type="NCBI Taxonomy" id="2984152"/>
    <lineage>
        <taxon>Bacteria</taxon>
        <taxon>Pseudomonadati</taxon>
        <taxon>Pseudomonadota</taxon>
        <taxon>Alphaproteobacteria</taxon>
        <taxon>Rhodobacterales</taxon>
        <taxon>Roseobacteraceae</taxon>
        <taxon>Ruegeria</taxon>
    </lineage>
</organism>
<dbReference type="SUPFAM" id="SSF52540">
    <property type="entry name" value="P-loop containing nucleoside triphosphate hydrolases"/>
    <property type="match status" value="1"/>
</dbReference>
<dbReference type="Gene3D" id="1.10.150.50">
    <property type="entry name" value="Transcription Factor, Ets-1"/>
    <property type="match status" value="1"/>
</dbReference>
<evidence type="ECO:0000256" key="2">
    <source>
        <dbReference type="ARBA" id="ARBA00022840"/>
    </source>
</evidence>
<dbReference type="InterPro" id="IPR001054">
    <property type="entry name" value="A/G_cyclase"/>
</dbReference>
<feature type="domain" description="Guanylate cyclase" evidence="4">
    <location>
        <begin position="80"/>
        <end position="208"/>
    </location>
</feature>
<name>A0ABT2WRC2_9RHOB</name>
<keyword evidence="6" id="KW-1185">Reference proteome</keyword>
<proteinExistence type="predicted"/>
<dbReference type="CDD" id="cd07302">
    <property type="entry name" value="CHD"/>
    <property type="match status" value="1"/>
</dbReference>
<dbReference type="InterPro" id="IPR001660">
    <property type="entry name" value="SAM"/>
</dbReference>
<evidence type="ECO:0000259" key="3">
    <source>
        <dbReference type="PROSITE" id="PS50105"/>
    </source>
</evidence>
<dbReference type="InterPro" id="IPR041664">
    <property type="entry name" value="AAA_16"/>
</dbReference>
<dbReference type="Pfam" id="PF00211">
    <property type="entry name" value="Guanylate_cyc"/>
    <property type="match status" value="1"/>
</dbReference>
<dbReference type="SUPFAM" id="SSF47769">
    <property type="entry name" value="SAM/Pointed domain"/>
    <property type="match status" value="1"/>
</dbReference>
<dbReference type="CDD" id="cd09487">
    <property type="entry name" value="SAM_superfamily"/>
    <property type="match status" value="1"/>
</dbReference>
<keyword evidence="2" id="KW-0067">ATP-binding</keyword>
<dbReference type="PROSITE" id="PS50105">
    <property type="entry name" value="SAM_DOMAIN"/>
    <property type="match status" value="1"/>
</dbReference>
<comment type="caution">
    <text evidence="5">The sequence shown here is derived from an EMBL/GenBank/DDBJ whole genome shotgun (WGS) entry which is preliminary data.</text>
</comment>
<reference evidence="5 6" key="1">
    <citation type="submission" date="2022-10" db="EMBL/GenBank/DDBJ databases">
        <title>Ruegeria sp. nov., isolated from ocean surface water.</title>
        <authorList>
            <person name="He W."/>
            <person name="Wang L."/>
            <person name="Zhang D.-F."/>
        </authorList>
    </citation>
    <scope>NUCLEOTIDE SEQUENCE [LARGE SCALE GENOMIC DNA]</scope>
    <source>
        <strain evidence="5 6">WL0004</strain>
    </source>
</reference>
<evidence type="ECO:0000256" key="1">
    <source>
        <dbReference type="ARBA" id="ARBA00022741"/>
    </source>
</evidence>
<dbReference type="Pfam" id="PF00536">
    <property type="entry name" value="SAM_1"/>
    <property type="match status" value="1"/>
</dbReference>
<dbReference type="SMART" id="SM00454">
    <property type="entry name" value="SAM"/>
    <property type="match status" value="1"/>
</dbReference>